<accession>A0A6I6K009</accession>
<dbReference type="AlphaFoldDB" id="A0A6I6K009"/>
<reference evidence="6 7" key="1">
    <citation type="submission" date="2019-11" db="EMBL/GenBank/DDBJ databases">
        <authorList>
            <person name="Zheng R.K."/>
            <person name="Sun C.M."/>
        </authorList>
    </citation>
    <scope>NUCLEOTIDE SEQUENCE [LARGE SCALE GENOMIC DNA]</scope>
    <source>
        <strain evidence="6 7">WC007</strain>
    </source>
</reference>
<dbReference type="InterPro" id="IPR013766">
    <property type="entry name" value="Thioredoxin_domain"/>
</dbReference>
<gene>
    <name evidence="6" type="ORF">GM418_24855</name>
</gene>
<dbReference type="GO" id="GO:0030313">
    <property type="term" value="C:cell envelope"/>
    <property type="evidence" value="ECO:0007669"/>
    <property type="project" value="UniProtKB-SubCell"/>
</dbReference>
<dbReference type="Proteomes" id="UP000428260">
    <property type="component" value="Chromosome"/>
</dbReference>
<dbReference type="PANTHER" id="PTHR42852:SF6">
    <property type="entry name" value="THIOL:DISULFIDE INTERCHANGE PROTEIN DSBE"/>
    <property type="match status" value="1"/>
</dbReference>
<dbReference type="EMBL" id="CP046401">
    <property type="protein sequence ID" value="QGY46768.1"/>
    <property type="molecule type" value="Genomic_DNA"/>
</dbReference>
<dbReference type="InterPro" id="IPR050553">
    <property type="entry name" value="Thioredoxin_ResA/DsbE_sf"/>
</dbReference>
<dbReference type="InterPro" id="IPR036249">
    <property type="entry name" value="Thioredoxin-like_sf"/>
</dbReference>
<dbReference type="InterPro" id="IPR013740">
    <property type="entry name" value="Redoxin"/>
</dbReference>
<feature type="domain" description="Thioredoxin" evidence="5">
    <location>
        <begin position="336"/>
        <end position="475"/>
    </location>
</feature>
<dbReference type="GO" id="GO:0016491">
    <property type="term" value="F:oxidoreductase activity"/>
    <property type="evidence" value="ECO:0007669"/>
    <property type="project" value="InterPro"/>
</dbReference>
<dbReference type="KEGG" id="mcos:GM418_24855"/>
<dbReference type="SUPFAM" id="SSF52833">
    <property type="entry name" value="Thioredoxin-like"/>
    <property type="match status" value="1"/>
</dbReference>
<keyword evidence="3" id="KW-1015">Disulfide bond</keyword>
<keyword evidence="7" id="KW-1185">Reference proteome</keyword>
<evidence type="ECO:0000313" key="6">
    <source>
        <dbReference type="EMBL" id="QGY46768.1"/>
    </source>
</evidence>
<sequence length="475" mass="55134">MGYVFCQADNFCPITNPVILKRPKMKKTNLIIFLFVLLISCSNQDAQKQVIISGNADIADATGLVISNKTDTFKIDIDSAHVFHDTILADRGYYTLSINERNFRIYLKPGFQIDIKIGNSIEFKGEGSIENSYLIANNVLVDKLKEVDNYKYYAKRKEEPFLLLMDSIFQTRLNLLNEIENKVCHEFEYLEKSKLKYEYQRKKALYETGRQIVVGDNDFTVSENYYANLFKDINVNDSILINVNDYIRFVSSYLWQETNSIVGDNDSIDFYLTYMHVLNKKIEAKNLKERLSYDVGSIKLARTKALDPVYELVLQNLSNEKYLKRVQTQYNTLKRIEKGAMSPDFQFEDVHGNMVELKDLRGKIVYIDIWSTGCGPCMAEIPYQKRLEEYCKGKNIYLVGINILDDAEHWKKTVTEKKLGGIQLHTSDERDKFFTDYVVRGIPRYILVDENGRIIDSSAKRPSDEKLIEQLDKIM</sequence>
<dbReference type="PANTHER" id="PTHR42852">
    <property type="entry name" value="THIOL:DISULFIDE INTERCHANGE PROTEIN DSBE"/>
    <property type="match status" value="1"/>
</dbReference>
<proteinExistence type="predicted"/>
<evidence type="ECO:0000313" key="7">
    <source>
        <dbReference type="Proteomes" id="UP000428260"/>
    </source>
</evidence>
<evidence type="ECO:0000256" key="3">
    <source>
        <dbReference type="ARBA" id="ARBA00023157"/>
    </source>
</evidence>
<evidence type="ECO:0000256" key="1">
    <source>
        <dbReference type="ARBA" id="ARBA00004196"/>
    </source>
</evidence>
<dbReference type="Gene3D" id="3.40.30.10">
    <property type="entry name" value="Glutaredoxin"/>
    <property type="match status" value="1"/>
</dbReference>
<dbReference type="GO" id="GO:0017004">
    <property type="term" value="P:cytochrome complex assembly"/>
    <property type="evidence" value="ECO:0007669"/>
    <property type="project" value="UniProtKB-KW"/>
</dbReference>
<evidence type="ECO:0000256" key="2">
    <source>
        <dbReference type="ARBA" id="ARBA00022748"/>
    </source>
</evidence>
<name>A0A6I6K009_9BACT</name>
<organism evidence="6 7">
    <name type="scientific">Maribellus comscasis</name>
    <dbReference type="NCBI Taxonomy" id="2681766"/>
    <lineage>
        <taxon>Bacteria</taxon>
        <taxon>Pseudomonadati</taxon>
        <taxon>Bacteroidota</taxon>
        <taxon>Bacteroidia</taxon>
        <taxon>Marinilabiliales</taxon>
        <taxon>Prolixibacteraceae</taxon>
        <taxon>Maribellus</taxon>
    </lineage>
</organism>
<dbReference type="Pfam" id="PF08534">
    <property type="entry name" value="Redoxin"/>
    <property type="match status" value="1"/>
</dbReference>
<comment type="subcellular location">
    <subcellularLocation>
        <location evidence="1">Cell envelope</location>
    </subcellularLocation>
</comment>
<dbReference type="CDD" id="cd02966">
    <property type="entry name" value="TlpA_like_family"/>
    <property type="match status" value="1"/>
</dbReference>
<dbReference type="PROSITE" id="PS51352">
    <property type="entry name" value="THIOREDOXIN_2"/>
    <property type="match status" value="1"/>
</dbReference>
<evidence type="ECO:0000259" key="5">
    <source>
        <dbReference type="PROSITE" id="PS51352"/>
    </source>
</evidence>
<protein>
    <submittedName>
        <fullName evidence="6">Redoxin family protein</fullName>
    </submittedName>
</protein>
<keyword evidence="4" id="KW-0676">Redox-active center</keyword>
<keyword evidence="2" id="KW-0201">Cytochrome c-type biogenesis</keyword>
<evidence type="ECO:0000256" key="4">
    <source>
        <dbReference type="ARBA" id="ARBA00023284"/>
    </source>
</evidence>